<dbReference type="Pfam" id="PF00534">
    <property type="entry name" value="Glycos_transf_1"/>
    <property type="match status" value="1"/>
</dbReference>
<organism evidence="3 4">
    <name type="scientific">Thiobacillus sedimenti</name>
    <dbReference type="NCBI Taxonomy" id="3110231"/>
    <lineage>
        <taxon>Bacteria</taxon>
        <taxon>Pseudomonadati</taxon>
        <taxon>Pseudomonadota</taxon>
        <taxon>Betaproteobacteria</taxon>
        <taxon>Nitrosomonadales</taxon>
        <taxon>Thiobacillaceae</taxon>
        <taxon>Thiobacillus</taxon>
    </lineage>
</organism>
<dbReference type="InterPro" id="IPR028098">
    <property type="entry name" value="Glyco_trans_4-like_N"/>
</dbReference>
<reference evidence="3 4" key="1">
    <citation type="submission" date="2023-12" db="EMBL/GenBank/DDBJ databases">
        <title>Thiobacillus sedimentum sp. nov., a chemolithoautotrophic sulfur-oxidizing bacterium isolated from freshwater sediment.</title>
        <authorList>
            <person name="Luo J."/>
            <person name="Dai C."/>
        </authorList>
    </citation>
    <scope>NUCLEOTIDE SEQUENCE [LARGE SCALE GENOMIC DNA]</scope>
    <source>
        <strain evidence="3 4">SCUT-2</strain>
    </source>
</reference>
<dbReference type="EMBL" id="CP141769">
    <property type="protein sequence ID" value="WRS38396.1"/>
    <property type="molecule type" value="Genomic_DNA"/>
</dbReference>
<keyword evidence="4" id="KW-1185">Reference proteome</keyword>
<dbReference type="PANTHER" id="PTHR12526">
    <property type="entry name" value="GLYCOSYLTRANSFERASE"/>
    <property type="match status" value="1"/>
</dbReference>
<evidence type="ECO:0000259" key="2">
    <source>
        <dbReference type="Pfam" id="PF13439"/>
    </source>
</evidence>
<feature type="domain" description="Glycosyltransferase subfamily 4-like N-terminal" evidence="2">
    <location>
        <begin position="22"/>
        <end position="173"/>
    </location>
</feature>
<dbReference type="Gene3D" id="3.40.50.2000">
    <property type="entry name" value="Glycogen Phosphorylase B"/>
    <property type="match status" value="2"/>
</dbReference>
<evidence type="ECO:0000313" key="4">
    <source>
        <dbReference type="Proteomes" id="UP001334732"/>
    </source>
</evidence>
<dbReference type="RefSeq" id="WP_324778927.1">
    <property type="nucleotide sequence ID" value="NZ_CP141769.1"/>
</dbReference>
<accession>A0ABZ1CHL9</accession>
<protein>
    <submittedName>
        <fullName evidence="3">Glycosyltransferase family 4 protein</fullName>
    </submittedName>
</protein>
<dbReference type="SUPFAM" id="SSF53756">
    <property type="entry name" value="UDP-Glycosyltransferase/glycogen phosphorylase"/>
    <property type="match status" value="1"/>
</dbReference>
<dbReference type="Pfam" id="PF13439">
    <property type="entry name" value="Glyco_transf_4"/>
    <property type="match status" value="1"/>
</dbReference>
<evidence type="ECO:0000313" key="3">
    <source>
        <dbReference type="EMBL" id="WRS38396.1"/>
    </source>
</evidence>
<proteinExistence type="predicted"/>
<dbReference type="Proteomes" id="UP001334732">
    <property type="component" value="Chromosome"/>
</dbReference>
<dbReference type="CDD" id="cd03819">
    <property type="entry name" value="GT4_WavL-like"/>
    <property type="match status" value="1"/>
</dbReference>
<evidence type="ECO:0000259" key="1">
    <source>
        <dbReference type="Pfam" id="PF00534"/>
    </source>
</evidence>
<dbReference type="PANTHER" id="PTHR12526:SF638">
    <property type="entry name" value="SPORE COAT PROTEIN SA"/>
    <property type="match status" value="1"/>
</dbReference>
<feature type="domain" description="Glycosyl transferase family 1" evidence="1">
    <location>
        <begin position="193"/>
        <end position="348"/>
    </location>
</feature>
<gene>
    <name evidence="3" type="ORF">VA613_10305</name>
</gene>
<name>A0ABZ1CHL9_9PROT</name>
<sequence length="380" mass="42765">MAEERNKKKLTVLQLLPAMESGGVERGVLEVAHALVEHGHRALVISEGGRLVARLAECGAEHVAWPIGRKTLRTLLLVRRLRRFLTEQRVDIVHARSRVPAWIAWLAWRGMAPATRPRFVTTVHGLYSVNRYSRIMTRGERVIAVSETVRDYILREYPDTPPARIEVIPRGVDGRFYPHGWKPDPAWQQRFLEQFPHAVGKQLVTLPGRITRLKGHEDFIELVGRMKRRGLPVHGLIVGGAAASKQRYWRKLHCRVRSMGLDADISFTGQRDDLKNILAISNLVLSLSSQPESFGRTTLEALRLGVPTAGYDHGGVGEILRAVYPAGLLPCGRIDEACQRIARLLQQHEPVPAGDFFPLRTMLDRTLALYEALADAPRRC</sequence>
<dbReference type="InterPro" id="IPR001296">
    <property type="entry name" value="Glyco_trans_1"/>
</dbReference>